<comment type="catalytic activity">
    <reaction evidence="8">
        <text>L-seryl-[protein] + ATP = O-phospho-L-seryl-[protein] + ADP + H(+)</text>
        <dbReference type="Rhea" id="RHEA:17989"/>
        <dbReference type="Rhea" id="RHEA-COMP:9863"/>
        <dbReference type="Rhea" id="RHEA-COMP:11604"/>
        <dbReference type="ChEBI" id="CHEBI:15378"/>
        <dbReference type="ChEBI" id="CHEBI:29999"/>
        <dbReference type="ChEBI" id="CHEBI:30616"/>
        <dbReference type="ChEBI" id="CHEBI:83421"/>
        <dbReference type="ChEBI" id="CHEBI:456216"/>
        <dbReference type="EC" id="2.7.11.1"/>
    </reaction>
</comment>
<name>A0A0B7NGW5_9FUNG</name>
<evidence type="ECO:0000256" key="2">
    <source>
        <dbReference type="ARBA" id="ARBA00022527"/>
    </source>
</evidence>
<dbReference type="FunFam" id="3.30.200.20:FF:001236">
    <property type="entry name" value="AGC/RSK protein kinase"/>
    <property type="match status" value="1"/>
</dbReference>
<keyword evidence="5" id="KW-0418">Kinase</keyword>
<dbReference type="AlphaFoldDB" id="A0A0B7NGW5"/>
<evidence type="ECO:0000256" key="7">
    <source>
        <dbReference type="ARBA" id="ARBA00047899"/>
    </source>
</evidence>
<dbReference type="FunFam" id="1.10.510.10:FF:000121">
    <property type="entry name" value="Serine/threonine-protein kinase nrc-2"/>
    <property type="match status" value="1"/>
</dbReference>
<dbReference type="Proteomes" id="UP000054107">
    <property type="component" value="Unassembled WGS sequence"/>
</dbReference>
<comment type="catalytic activity">
    <reaction evidence="7">
        <text>L-threonyl-[protein] + ATP = O-phospho-L-threonyl-[protein] + ADP + H(+)</text>
        <dbReference type="Rhea" id="RHEA:46608"/>
        <dbReference type="Rhea" id="RHEA-COMP:11060"/>
        <dbReference type="Rhea" id="RHEA-COMP:11605"/>
        <dbReference type="ChEBI" id="CHEBI:15378"/>
        <dbReference type="ChEBI" id="CHEBI:30013"/>
        <dbReference type="ChEBI" id="CHEBI:30616"/>
        <dbReference type="ChEBI" id="CHEBI:61977"/>
        <dbReference type="ChEBI" id="CHEBI:456216"/>
        <dbReference type="EC" id="2.7.11.1"/>
    </reaction>
</comment>
<keyword evidence="3" id="KW-0808">Transferase</keyword>
<reference evidence="11 12" key="1">
    <citation type="submission" date="2014-09" db="EMBL/GenBank/DDBJ databases">
        <authorList>
            <person name="Ellenberger Sabrina"/>
        </authorList>
    </citation>
    <scope>NUCLEOTIDE SEQUENCE [LARGE SCALE GENOMIC DNA]</scope>
    <source>
        <strain evidence="11 12">CBS 412.66</strain>
    </source>
</reference>
<dbReference type="EMBL" id="LN731032">
    <property type="protein sequence ID" value="CEP14161.1"/>
    <property type="molecule type" value="Genomic_DNA"/>
</dbReference>
<evidence type="ECO:0000256" key="9">
    <source>
        <dbReference type="SAM" id="MobiDB-lite"/>
    </source>
</evidence>
<dbReference type="PROSITE" id="PS50011">
    <property type="entry name" value="PROTEIN_KINASE_DOM"/>
    <property type="match status" value="1"/>
</dbReference>
<dbReference type="InterPro" id="IPR011009">
    <property type="entry name" value="Kinase-like_dom_sf"/>
</dbReference>
<evidence type="ECO:0000259" key="10">
    <source>
        <dbReference type="PROSITE" id="PS50011"/>
    </source>
</evidence>
<feature type="domain" description="Protein kinase" evidence="10">
    <location>
        <begin position="110"/>
        <end position="402"/>
    </location>
</feature>
<dbReference type="GO" id="GO:0004674">
    <property type="term" value="F:protein serine/threonine kinase activity"/>
    <property type="evidence" value="ECO:0007669"/>
    <property type="project" value="UniProtKB-KW"/>
</dbReference>
<dbReference type="PANTHER" id="PTHR45637">
    <property type="entry name" value="FLIPPASE KINASE 1-RELATED"/>
    <property type="match status" value="1"/>
</dbReference>
<dbReference type="Gene3D" id="3.30.200.20">
    <property type="entry name" value="Phosphorylase Kinase, domain 1"/>
    <property type="match status" value="1"/>
</dbReference>
<dbReference type="STRING" id="35722.A0A0B7NGW5"/>
<evidence type="ECO:0000256" key="8">
    <source>
        <dbReference type="ARBA" id="ARBA00048679"/>
    </source>
</evidence>
<keyword evidence="2" id="KW-0723">Serine/threonine-protein kinase</keyword>
<dbReference type="SMART" id="SM00220">
    <property type="entry name" value="S_TKc"/>
    <property type="match status" value="1"/>
</dbReference>
<accession>A0A0B7NGW5</accession>
<dbReference type="OrthoDB" id="432483at2759"/>
<proteinExistence type="predicted"/>
<dbReference type="SUPFAM" id="SSF56112">
    <property type="entry name" value="Protein kinase-like (PK-like)"/>
    <property type="match status" value="1"/>
</dbReference>
<evidence type="ECO:0000256" key="6">
    <source>
        <dbReference type="ARBA" id="ARBA00022840"/>
    </source>
</evidence>
<protein>
    <recommendedName>
        <fullName evidence="1">non-specific serine/threonine protein kinase</fullName>
        <ecNumber evidence="1">2.7.11.1</ecNumber>
    </recommendedName>
</protein>
<evidence type="ECO:0000256" key="3">
    <source>
        <dbReference type="ARBA" id="ARBA00022679"/>
    </source>
</evidence>
<sequence>MSSLPSSPAPCYQPDKLFQAKLKLSNRALDVISSAEHSHVLRRVASVPDTADYFNSSTISSCSSNSTIDDPNLLLPPPQHVHSTPNSPRPSLRSSYSLQKDAVQVGPSDFEKVRLLGKGDVGRVYLVKHKETKKLYALKVLSKKEMIKRNKIKRALAEQAILSTANHPFIVPLYHSFQSNQHLYFCMEFCVGGEFFRALQNKPGRVLEEKEARFYAAEVVAALEYLHLMGIVFRDLKPENILLHESGHLMLSDFDLSIQSPSAAPPTLVRPNSPFSKQPLLDTRSCMNLRTNSFVGTEEYLAPEVIRGKGHSSTVDWWTLGILVYEMICGYTPFKGPTRDDTFELILNQSVEFPDYSNNPYYRGPGLSSKCKSFIKQLLCKNEKKRLGARAGASEVKSHPFFKSINFALLRNMKPPIIPNKDNPIRAIHFNRLKESVSFDLLADNNDQREMTSDIPPDTDEDDDPFVSFNSEIFLKWFCDMLLFEMVDAIMELLVGFAWPLSRTVKMI</sequence>
<organism evidence="11 12">
    <name type="scientific">Parasitella parasitica</name>
    <dbReference type="NCBI Taxonomy" id="35722"/>
    <lineage>
        <taxon>Eukaryota</taxon>
        <taxon>Fungi</taxon>
        <taxon>Fungi incertae sedis</taxon>
        <taxon>Mucoromycota</taxon>
        <taxon>Mucoromycotina</taxon>
        <taxon>Mucoromycetes</taxon>
        <taxon>Mucorales</taxon>
        <taxon>Mucorineae</taxon>
        <taxon>Mucoraceae</taxon>
        <taxon>Parasitella</taxon>
    </lineage>
</organism>
<evidence type="ECO:0000313" key="11">
    <source>
        <dbReference type="EMBL" id="CEP14161.1"/>
    </source>
</evidence>
<dbReference type="GO" id="GO:0005524">
    <property type="term" value="F:ATP binding"/>
    <property type="evidence" value="ECO:0007669"/>
    <property type="project" value="UniProtKB-KW"/>
</dbReference>
<evidence type="ECO:0000256" key="4">
    <source>
        <dbReference type="ARBA" id="ARBA00022741"/>
    </source>
</evidence>
<evidence type="ECO:0000256" key="1">
    <source>
        <dbReference type="ARBA" id="ARBA00012513"/>
    </source>
</evidence>
<keyword evidence="6" id="KW-0067">ATP-binding</keyword>
<gene>
    <name evidence="11" type="primary">PARPA_08324.1 scaffold 32756</name>
</gene>
<keyword evidence="4" id="KW-0547">Nucleotide-binding</keyword>
<dbReference type="InterPro" id="IPR000719">
    <property type="entry name" value="Prot_kinase_dom"/>
</dbReference>
<evidence type="ECO:0000313" key="12">
    <source>
        <dbReference type="Proteomes" id="UP000054107"/>
    </source>
</evidence>
<feature type="region of interest" description="Disordered" evidence="9">
    <location>
        <begin position="68"/>
        <end position="94"/>
    </location>
</feature>
<dbReference type="Gene3D" id="1.10.510.10">
    <property type="entry name" value="Transferase(Phosphotransferase) domain 1"/>
    <property type="match status" value="1"/>
</dbReference>
<dbReference type="Pfam" id="PF00069">
    <property type="entry name" value="Pkinase"/>
    <property type="match status" value="1"/>
</dbReference>
<dbReference type="EC" id="2.7.11.1" evidence="1"/>
<keyword evidence="12" id="KW-1185">Reference proteome</keyword>
<dbReference type="CDD" id="cd05574">
    <property type="entry name" value="STKc_phototropin_like"/>
    <property type="match status" value="1"/>
</dbReference>
<evidence type="ECO:0000256" key="5">
    <source>
        <dbReference type="ARBA" id="ARBA00022777"/>
    </source>
</evidence>